<keyword evidence="5" id="KW-1003">Cell membrane</keyword>
<evidence type="ECO:0000256" key="2">
    <source>
        <dbReference type="ARBA" id="ARBA00022692"/>
    </source>
</evidence>
<evidence type="ECO:0000313" key="7">
    <source>
        <dbReference type="Proteomes" id="UP000535182"/>
    </source>
</evidence>
<comment type="similarity">
    <text evidence="5">Belongs to the 4-toluene sulfonate uptake permease (TSUP) (TC 2.A.102) family.</text>
</comment>
<feature type="transmembrane region" description="Helical" evidence="5">
    <location>
        <begin position="125"/>
        <end position="144"/>
    </location>
</feature>
<feature type="transmembrane region" description="Helical" evidence="5">
    <location>
        <begin position="236"/>
        <end position="254"/>
    </location>
</feature>
<protein>
    <recommendedName>
        <fullName evidence="5">Probable membrane transporter protein</fullName>
    </recommendedName>
</protein>
<feature type="transmembrane region" description="Helical" evidence="5">
    <location>
        <begin position="191"/>
        <end position="224"/>
    </location>
</feature>
<dbReference type="RefSeq" id="WP_183979210.1">
    <property type="nucleotide sequence ID" value="NZ_JACHEB010000009.1"/>
</dbReference>
<dbReference type="EMBL" id="JACHEB010000009">
    <property type="protein sequence ID" value="MBB5330085.1"/>
    <property type="molecule type" value="Genomic_DNA"/>
</dbReference>
<keyword evidence="2 5" id="KW-0812">Transmembrane</keyword>
<accession>A0A9X0U5J3</accession>
<evidence type="ECO:0000256" key="1">
    <source>
        <dbReference type="ARBA" id="ARBA00004141"/>
    </source>
</evidence>
<dbReference type="GO" id="GO:0005886">
    <property type="term" value="C:plasma membrane"/>
    <property type="evidence" value="ECO:0007669"/>
    <property type="project" value="UniProtKB-SubCell"/>
</dbReference>
<dbReference type="Pfam" id="PF01925">
    <property type="entry name" value="TauE"/>
    <property type="match status" value="1"/>
</dbReference>
<keyword evidence="7" id="KW-1185">Reference proteome</keyword>
<comment type="subcellular location">
    <subcellularLocation>
        <location evidence="5">Cell membrane</location>
        <topology evidence="5">Multi-pass membrane protein</topology>
    </subcellularLocation>
    <subcellularLocation>
        <location evidence="1">Membrane</location>
        <topology evidence="1">Multi-pass membrane protein</topology>
    </subcellularLocation>
</comment>
<name>A0A9X0U5J3_9BACT</name>
<dbReference type="Proteomes" id="UP000535182">
    <property type="component" value="Unassembled WGS sequence"/>
</dbReference>
<feature type="transmembrane region" description="Helical" evidence="5">
    <location>
        <begin position="260"/>
        <end position="283"/>
    </location>
</feature>
<comment type="caution">
    <text evidence="6">The sequence shown here is derived from an EMBL/GenBank/DDBJ whole genome shotgun (WGS) entry which is preliminary data.</text>
</comment>
<dbReference type="AlphaFoldDB" id="A0A9X0U5J3"/>
<feature type="transmembrane region" description="Helical" evidence="5">
    <location>
        <begin position="316"/>
        <end position="334"/>
    </location>
</feature>
<organism evidence="6 7">
    <name type="scientific">Tunturiibacter gelidiferens</name>
    <dbReference type="NCBI Taxonomy" id="3069689"/>
    <lineage>
        <taxon>Bacteria</taxon>
        <taxon>Pseudomonadati</taxon>
        <taxon>Acidobacteriota</taxon>
        <taxon>Terriglobia</taxon>
        <taxon>Terriglobales</taxon>
        <taxon>Acidobacteriaceae</taxon>
        <taxon>Tunturiibacter</taxon>
    </lineage>
</organism>
<keyword evidence="4 5" id="KW-0472">Membrane</keyword>
<feature type="transmembrane region" description="Helical" evidence="5">
    <location>
        <begin position="28"/>
        <end position="53"/>
    </location>
</feature>
<proteinExistence type="inferred from homology"/>
<gene>
    <name evidence="6" type="ORF">HDF14_003718</name>
</gene>
<dbReference type="PANTHER" id="PTHR31154">
    <property type="entry name" value="MEMBRANE TRANSPORTER PROTEIN"/>
    <property type="match status" value="1"/>
</dbReference>
<sequence length="356" mass="38534">MSSAIPKASVKHGVILDQKRPKRSALRFNLTIALFVWALWLVFGGRGAIYHLFVDWKVALTMVFGSLVGGGTSEGGGAIAFPIFTKLLHIAPRDARNFSVAIQSVGMGAASLSILYLRIPIERRALLFAGIPGVFGVVFGAYFVAPFIPPVFVRTSFTVLVSSMGVALLLINREKTVLRNERIPIFTARERSILITAGFLGGVVSALVGTGENSIVFMVMVLLFRISEKIVTPTTVILMTMATIPGFLLHVFVLKDFTPIVMGYWLAAVPVVAVGAPLGAWICSHMNRHSIVLLLLFLIALELCSTLLLVPMSRPVLSASLATLAVCGGIDWAMSQARRYRPGTFQSPVHKRETGV</sequence>
<evidence type="ECO:0000256" key="5">
    <source>
        <dbReference type="RuleBase" id="RU363041"/>
    </source>
</evidence>
<comment type="caution">
    <text evidence="5">Lacks conserved residue(s) required for the propagation of feature annotation.</text>
</comment>
<evidence type="ECO:0000256" key="4">
    <source>
        <dbReference type="ARBA" id="ARBA00023136"/>
    </source>
</evidence>
<evidence type="ECO:0000256" key="3">
    <source>
        <dbReference type="ARBA" id="ARBA00022989"/>
    </source>
</evidence>
<feature type="transmembrane region" description="Helical" evidence="5">
    <location>
        <begin position="151"/>
        <end position="171"/>
    </location>
</feature>
<feature type="transmembrane region" description="Helical" evidence="5">
    <location>
        <begin position="59"/>
        <end position="85"/>
    </location>
</feature>
<dbReference type="InterPro" id="IPR002781">
    <property type="entry name" value="TM_pro_TauE-like"/>
</dbReference>
<feature type="transmembrane region" description="Helical" evidence="5">
    <location>
        <begin position="97"/>
        <end position="119"/>
    </location>
</feature>
<reference evidence="6 7" key="1">
    <citation type="submission" date="2020-08" db="EMBL/GenBank/DDBJ databases">
        <title>Genomic Encyclopedia of Type Strains, Phase IV (KMG-V): Genome sequencing to study the core and pangenomes of soil and plant-associated prokaryotes.</title>
        <authorList>
            <person name="Whitman W."/>
        </authorList>
    </citation>
    <scope>NUCLEOTIDE SEQUENCE [LARGE SCALE GENOMIC DNA]</scope>
    <source>
        <strain evidence="6 7">X5P2</strain>
    </source>
</reference>
<dbReference type="PANTHER" id="PTHR31154:SF4">
    <property type="entry name" value="MEMBRANE TRANSPORTER PROTEIN"/>
    <property type="match status" value="1"/>
</dbReference>
<keyword evidence="3 5" id="KW-1133">Transmembrane helix</keyword>
<feature type="transmembrane region" description="Helical" evidence="5">
    <location>
        <begin position="290"/>
        <end position="310"/>
    </location>
</feature>
<evidence type="ECO:0000313" key="6">
    <source>
        <dbReference type="EMBL" id="MBB5330085.1"/>
    </source>
</evidence>